<evidence type="ECO:0000313" key="3">
    <source>
        <dbReference type="EMBL" id="RPB21477.1"/>
    </source>
</evidence>
<dbReference type="PANTHER" id="PTHR22734">
    <property type="entry name" value="U3 SMALL NUCLEOLAR RIBONUCLEOPROTEIN PROTEIN IMP4"/>
    <property type="match status" value="1"/>
</dbReference>
<dbReference type="PANTHER" id="PTHR22734:SF2">
    <property type="entry name" value="U3 SMALL NUCLEOLAR RIBONUCLEOPROTEIN PROTEIN IMP4"/>
    <property type="match status" value="1"/>
</dbReference>
<dbReference type="GO" id="GO:0042274">
    <property type="term" value="P:ribosomal small subunit biogenesis"/>
    <property type="evidence" value="ECO:0007669"/>
    <property type="project" value="UniProtKB-ARBA"/>
</dbReference>
<dbReference type="SUPFAM" id="SSF52954">
    <property type="entry name" value="Class II aaRS ABD-related"/>
    <property type="match status" value="1"/>
</dbReference>
<dbReference type="InterPro" id="IPR007109">
    <property type="entry name" value="Brix"/>
</dbReference>
<dbReference type="FunCoup" id="A0A3N4LF13">
    <property type="interactions" value="894"/>
</dbReference>
<dbReference type="STRING" id="1051890.A0A3N4LF13"/>
<evidence type="ECO:0000256" key="1">
    <source>
        <dbReference type="ARBA" id="ARBA00040513"/>
    </source>
</evidence>
<dbReference type="PROSITE" id="PS50833">
    <property type="entry name" value="BRIX"/>
    <property type="match status" value="1"/>
</dbReference>
<gene>
    <name evidence="3" type="ORF">L211DRAFT_858418</name>
</gene>
<keyword evidence="4" id="KW-1185">Reference proteome</keyword>
<reference evidence="3 4" key="1">
    <citation type="journal article" date="2018" name="Nat. Ecol. Evol.">
        <title>Pezizomycetes genomes reveal the molecular basis of ectomycorrhizal truffle lifestyle.</title>
        <authorList>
            <person name="Murat C."/>
            <person name="Payen T."/>
            <person name="Noel B."/>
            <person name="Kuo A."/>
            <person name="Morin E."/>
            <person name="Chen J."/>
            <person name="Kohler A."/>
            <person name="Krizsan K."/>
            <person name="Balestrini R."/>
            <person name="Da Silva C."/>
            <person name="Montanini B."/>
            <person name="Hainaut M."/>
            <person name="Levati E."/>
            <person name="Barry K.W."/>
            <person name="Belfiori B."/>
            <person name="Cichocki N."/>
            <person name="Clum A."/>
            <person name="Dockter R.B."/>
            <person name="Fauchery L."/>
            <person name="Guy J."/>
            <person name="Iotti M."/>
            <person name="Le Tacon F."/>
            <person name="Lindquist E.A."/>
            <person name="Lipzen A."/>
            <person name="Malagnac F."/>
            <person name="Mello A."/>
            <person name="Molinier V."/>
            <person name="Miyauchi S."/>
            <person name="Poulain J."/>
            <person name="Riccioni C."/>
            <person name="Rubini A."/>
            <person name="Sitrit Y."/>
            <person name="Splivallo R."/>
            <person name="Traeger S."/>
            <person name="Wang M."/>
            <person name="Zifcakova L."/>
            <person name="Wipf D."/>
            <person name="Zambonelli A."/>
            <person name="Paolocci F."/>
            <person name="Nowrousian M."/>
            <person name="Ottonello S."/>
            <person name="Baldrian P."/>
            <person name="Spatafora J.W."/>
            <person name="Henrissat B."/>
            <person name="Nagy L.G."/>
            <person name="Aury J.M."/>
            <person name="Wincker P."/>
            <person name="Grigoriev I.V."/>
            <person name="Bonfante P."/>
            <person name="Martin F.M."/>
        </authorList>
    </citation>
    <scope>NUCLEOTIDE SEQUENCE [LARGE SCALE GENOMIC DNA]</scope>
    <source>
        <strain evidence="3 4">ATCC MYA-4762</strain>
    </source>
</reference>
<dbReference type="GO" id="GO:0005654">
    <property type="term" value="C:nucleoplasm"/>
    <property type="evidence" value="ECO:0007669"/>
    <property type="project" value="UniProtKB-ARBA"/>
</dbReference>
<dbReference type="InParanoid" id="A0A3N4LF13"/>
<name>A0A3N4LF13_9PEZI</name>
<dbReference type="SMART" id="SM00879">
    <property type="entry name" value="Brix"/>
    <property type="match status" value="1"/>
</dbReference>
<sequence>MLRRANRERCDFLYRKALALKDSAIAERRQKLRESLASGKPLPKDIANDVQLRADFRFDESNPTDFAEDEDALDDEYSTTSGLVDPKILITTSRSPSSRLLQFSKELRLLLPLSIRLNRGNTVLPQLTASSLATGITDLILLHEHRGVPTSLTISHFPHGPTAQFSLHNVVLRHDIPNSQRGTVSEAYPHLIFDGFKTKLGKRVVQILKNMFPSGVKRDSGRVVTFKAGEGDYISVRHHVYVKTGWDKVELAEVGPRMEMKLFEIKLGTVDNKNADYEWRLANYTRTAKKRDLL</sequence>
<evidence type="ECO:0000313" key="4">
    <source>
        <dbReference type="Proteomes" id="UP000267821"/>
    </source>
</evidence>
<dbReference type="GO" id="GO:0034457">
    <property type="term" value="C:Mpp10 complex"/>
    <property type="evidence" value="ECO:0007669"/>
    <property type="project" value="UniProtKB-ARBA"/>
</dbReference>
<protein>
    <recommendedName>
        <fullName evidence="1">U3 small nucleolar ribonucleoprotein protein IMP4</fullName>
    </recommendedName>
</protein>
<feature type="domain" description="Brix" evidence="2">
    <location>
        <begin position="86"/>
        <end position="271"/>
    </location>
</feature>
<dbReference type="InterPro" id="IPR044281">
    <property type="entry name" value="IMP4/RPF1"/>
</dbReference>
<dbReference type="Pfam" id="PF04427">
    <property type="entry name" value="Brix"/>
    <property type="match status" value="1"/>
</dbReference>
<dbReference type="GO" id="GO:0032040">
    <property type="term" value="C:small-subunit processome"/>
    <property type="evidence" value="ECO:0007669"/>
    <property type="project" value="TreeGrafter"/>
</dbReference>
<organism evidence="3 4">
    <name type="scientific">Terfezia boudieri ATCC MYA-4762</name>
    <dbReference type="NCBI Taxonomy" id="1051890"/>
    <lineage>
        <taxon>Eukaryota</taxon>
        <taxon>Fungi</taxon>
        <taxon>Dikarya</taxon>
        <taxon>Ascomycota</taxon>
        <taxon>Pezizomycotina</taxon>
        <taxon>Pezizomycetes</taxon>
        <taxon>Pezizales</taxon>
        <taxon>Pezizaceae</taxon>
        <taxon>Terfezia</taxon>
    </lineage>
</organism>
<dbReference type="GO" id="GO:0006364">
    <property type="term" value="P:rRNA processing"/>
    <property type="evidence" value="ECO:0007669"/>
    <property type="project" value="InterPro"/>
</dbReference>
<accession>A0A3N4LF13</accession>
<dbReference type="Proteomes" id="UP000267821">
    <property type="component" value="Unassembled WGS sequence"/>
</dbReference>
<dbReference type="AlphaFoldDB" id="A0A3N4LF13"/>
<dbReference type="GO" id="GO:0030515">
    <property type="term" value="F:snoRNA binding"/>
    <property type="evidence" value="ECO:0007669"/>
    <property type="project" value="TreeGrafter"/>
</dbReference>
<dbReference type="FunFam" id="3.40.50.10480:FF:000001">
    <property type="entry name" value="IMP4, U3 small nucleolar ribonucleoprotein"/>
    <property type="match status" value="1"/>
</dbReference>
<proteinExistence type="predicted"/>
<evidence type="ECO:0000259" key="2">
    <source>
        <dbReference type="PROSITE" id="PS50833"/>
    </source>
</evidence>
<dbReference type="GO" id="GO:0042134">
    <property type="term" value="F:rRNA primary transcript binding"/>
    <property type="evidence" value="ECO:0007669"/>
    <property type="project" value="InterPro"/>
</dbReference>
<dbReference type="Gene3D" id="3.40.50.10480">
    <property type="entry name" value="Probable brix-domain ribosomal biogenesis protein"/>
    <property type="match status" value="1"/>
</dbReference>
<dbReference type="EMBL" id="ML121559">
    <property type="protein sequence ID" value="RPB21477.1"/>
    <property type="molecule type" value="Genomic_DNA"/>
</dbReference>
<dbReference type="OrthoDB" id="10253204at2759"/>